<accession>A0AAV9UIP8</accession>
<proteinExistence type="predicted"/>
<comment type="caution">
    <text evidence="6">The sequence shown here is derived from an EMBL/GenBank/DDBJ whole genome shotgun (WGS) entry which is preliminary data.</text>
</comment>
<evidence type="ECO:0000313" key="7">
    <source>
        <dbReference type="Proteomes" id="UP001375240"/>
    </source>
</evidence>
<protein>
    <recommendedName>
        <fullName evidence="5">Alginate lyase domain-containing protein</fullName>
    </recommendedName>
</protein>
<evidence type="ECO:0000256" key="2">
    <source>
        <dbReference type="ARBA" id="ARBA00023239"/>
    </source>
</evidence>
<gene>
    <name evidence="6" type="ORF">TWF696_008253</name>
</gene>
<evidence type="ECO:0000256" key="4">
    <source>
        <dbReference type="SAM" id="Phobius"/>
    </source>
</evidence>
<feature type="transmembrane region" description="Helical" evidence="4">
    <location>
        <begin position="51"/>
        <end position="74"/>
    </location>
</feature>
<evidence type="ECO:0000313" key="6">
    <source>
        <dbReference type="EMBL" id="KAK6341167.1"/>
    </source>
</evidence>
<dbReference type="EMBL" id="JAVHNQ010000007">
    <property type="protein sequence ID" value="KAK6341167.1"/>
    <property type="molecule type" value="Genomic_DNA"/>
</dbReference>
<dbReference type="GO" id="GO:0016829">
    <property type="term" value="F:lyase activity"/>
    <property type="evidence" value="ECO:0007669"/>
    <property type="project" value="UniProtKB-KW"/>
</dbReference>
<keyword evidence="1" id="KW-0732">Signal</keyword>
<dbReference type="Pfam" id="PF05426">
    <property type="entry name" value="Alginate_lyase"/>
    <property type="match status" value="1"/>
</dbReference>
<dbReference type="Proteomes" id="UP001375240">
    <property type="component" value="Unassembled WGS sequence"/>
</dbReference>
<evidence type="ECO:0000256" key="1">
    <source>
        <dbReference type="ARBA" id="ARBA00022729"/>
    </source>
</evidence>
<dbReference type="Gene3D" id="1.50.10.100">
    <property type="entry name" value="Chondroitin AC/alginate lyase"/>
    <property type="match status" value="1"/>
</dbReference>
<feature type="region of interest" description="Disordered" evidence="3">
    <location>
        <begin position="85"/>
        <end position="117"/>
    </location>
</feature>
<dbReference type="AlphaFoldDB" id="A0AAV9UIP8"/>
<feature type="domain" description="Alginate lyase" evidence="5">
    <location>
        <begin position="174"/>
        <end position="452"/>
    </location>
</feature>
<dbReference type="InterPro" id="IPR008929">
    <property type="entry name" value="Chondroitin_lyas"/>
</dbReference>
<dbReference type="InterPro" id="IPR008397">
    <property type="entry name" value="Alginate_lyase_dom"/>
</dbReference>
<evidence type="ECO:0000256" key="3">
    <source>
        <dbReference type="SAM" id="MobiDB-lite"/>
    </source>
</evidence>
<evidence type="ECO:0000259" key="5">
    <source>
        <dbReference type="Pfam" id="PF05426"/>
    </source>
</evidence>
<reference evidence="6 7" key="1">
    <citation type="submission" date="2019-10" db="EMBL/GenBank/DDBJ databases">
        <authorList>
            <person name="Palmer J.M."/>
        </authorList>
    </citation>
    <scope>NUCLEOTIDE SEQUENCE [LARGE SCALE GENOMIC DNA]</scope>
    <source>
        <strain evidence="6 7">TWF696</strain>
    </source>
</reference>
<dbReference type="SUPFAM" id="SSF48230">
    <property type="entry name" value="Chondroitin AC/alginate lyase"/>
    <property type="match status" value="1"/>
</dbReference>
<keyword evidence="4" id="KW-0812">Transmembrane</keyword>
<organism evidence="6 7">
    <name type="scientific">Orbilia brochopaga</name>
    <dbReference type="NCBI Taxonomy" id="3140254"/>
    <lineage>
        <taxon>Eukaryota</taxon>
        <taxon>Fungi</taxon>
        <taxon>Dikarya</taxon>
        <taxon>Ascomycota</taxon>
        <taxon>Pezizomycotina</taxon>
        <taxon>Orbiliomycetes</taxon>
        <taxon>Orbiliales</taxon>
        <taxon>Orbiliaceae</taxon>
        <taxon>Orbilia</taxon>
    </lineage>
</organism>
<keyword evidence="4" id="KW-0472">Membrane</keyword>
<keyword evidence="2" id="KW-0456">Lyase</keyword>
<sequence length="546" mass="62516">MWSKTISILPSHKERLLESNAPDRPYPTNPDNDTSDATGGFFTRLSSRKPILIAGGLIFCFILVAFILNLAPIIQDDDSTDTIVYSDLPKNDHSDRPQSPLETQLDDEDDDPTSEPPSLALVQLTAEARGKSNISYTTFLEAARLEREYAIALLLDEADIALANREVYSVTLKDATQIAPSKNIHDYVSLRKYWWPNPDTEDGLPYVRIDGVTNPEIYTVADHDLLRAMMADVHTMGMAYYFTGGVKKEYLHKSAMRLREWFLDKKTYMTPHLNYGSLRRGETHGMQYGLLDMYPIFRMFDALHYLKQDAEWPTELIPELQRWFQKYVKWLETSKIGRGERAARNNHGSYFDVQIIGIYIFLGRMADARAVARKALNRIDSQVRADGSQPEELARTMSFHYSVFNLQAFMTLARWGDELDVDIWRYEGPDGQSIRKATDFLLQYALKDGKGWPVPNINGFTPGLVDFLKCLKIAWIVYGDERYLEGIRYLEPKVNRWMAAGEAKTISTYFCDMSMLLEAGRHGTGFMWHWCLASLEEPGRVHSVYG</sequence>
<keyword evidence="4" id="KW-1133">Transmembrane helix</keyword>
<keyword evidence="7" id="KW-1185">Reference proteome</keyword>
<feature type="compositionally biased region" description="Acidic residues" evidence="3">
    <location>
        <begin position="104"/>
        <end position="113"/>
    </location>
</feature>
<dbReference type="GO" id="GO:0042597">
    <property type="term" value="C:periplasmic space"/>
    <property type="evidence" value="ECO:0007669"/>
    <property type="project" value="InterPro"/>
</dbReference>
<name>A0AAV9UIP8_9PEZI</name>